<dbReference type="Pfam" id="PF08378">
    <property type="entry name" value="NERD"/>
    <property type="match status" value="1"/>
</dbReference>
<organism evidence="3 4">
    <name type="scientific">Cryobacterium tepidiphilum</name>
    <dbReference type="NCBI Taxonomy" id="2486026"/>
    <lineage>
        <taxon>Bacteria</taxon>
        <taxon>Bacillati</taxon>
        <taxon>Actinomycetota</taxon>
        <taxon>Actinomycetes</taxon>
        <taxon>Micrococcales</taxon>
        <taxon>Microbacteriaceae</taxon>
        <taxon>Cryobacterium</taxon>
    </lineage>
</organism>
<keyword evidence="1" id="KW-0472">Membrane</keyword>
<dbReference type="Proteomes" id="UP000279859">
    <property type="component" value="Unassembled WGS sequence"/>
</dbReference>
<evidence type="ECO:0000256" key="1">
    <source>
        <dbReference type="SAM" id="Phobius"/>
    </source>
</evidence>
<evidence type="ECO:0000313" key="3">
    <source>
        <dbReference type="EMBL" id="RNE64162.1"/>
    </source>
</evidence>
<comment type="caution">
    <text evidence="3">The sequence shown here is derived from an EMBL/GenBank/DDBJ whole genome shotgun (WGS) entry which is preliminary data.</text>
</comment>
<dbReference type="PROSITE" id="PS50965">
    <property type="entry name" value="NERD"/>
    <property type="match status" value="1"/>
</dbReference>
<protein>
    <submittedName>
        <fullName evidence="3">NERD domain-containing protein</fullName>
    </submittedName>
</protein>
<feature type="transmembrane region" description="Helical" evidence="1">
    <location>
        <begin position="243"/>
        <end position="263"/>
    </location>
</feature>
<dbReference type="AlphaFoldDB" id="A0A3M8LHD7"/>
<dbReference type="EMBL" id="RDSR01000005">
    <property type="protein sequence ID" value="RNE64162.1"/>
    <property type="molecule type" value="Genomic_DNA"/>
</dbReference>
<keyword evidence="4" id="KW-1185">Reference proteome</keyword>
<accession>A0A3M8LHD7</accession>
<gene>
    <name evidence="3" type="ORF">EEJ31_04645</name>
</gene>
<evidence type="ECO:0000259" key="2">
    <source>
        <dbReference type="PROSITE" id="PS50965"/>
    </source>
</evidence>
<proteinExistence type="predicted"/>
<feature type="domain" description="NERD" evidence="2">
    <location>
        <begin position="55"/>
        <end position="166"/>
    </location>
</feature>
<reference evidence="3 4" key="1">
    <citation type="submission" date="2018-11" db="EMBL/GenBank/DDBJ databases">
        <title>Cryobacterium sp. nov., isolated from rhizosphere soil of lettuce.</title>
        <authorList>
            <person name="Wang Y."/>
        </authorList>
    </citation>
    <scope>NUCLEOTIDE SEQUENCE [LARGE SCALE GENOMIC DNA]</scope>
    <source>
        <strain evidence="3 4">NEAU-85</strain>
    </source>
</reference>
<keyword evidence="1" id="KW-1133">Transmembrane helix</keyword>
<sequence>MRSSVTDSITMRERFAAQSVIEELLHCQESRPPRSFLGRLFGASPLCPESEPWYRGAKGELAVASLLTGLPHEWTVFHALPVGSGGYGINHLVVGPGGVFTINTRHYSGQEVWVAGHTMLISGRGTNDIRNAELEASRVGAMLRERMPMLPPVQPVIALVGAKHVIVRARPRKVRVIEAGDLVSWLTNLVVVMNESELDLLVDILDEPSTWQAAPVVVHPEVWDKFAVLDHEVRSARFLRAGWTLAGMLALVGASVSVLPLLLQSMAGGLLP</sequence>
<evidence type="ECO:0000313" key="4">
    <source>
        <dbReference type="Proteomes" id="UP000279859"/>
    </source>
</evidence>
<name>A0A3M8LHD7_9MICO</name>
<dbReference type="InterPro" id="IPR011528">
    <property type="entry name" value="NERD"/>
</dbReference>
<keyword evidence="1" id="KW-0812">Transmembrane</keyword>